<dbReference type="GO" id="GO:0008902">
    <property type="term" value="F:hydroxymethylpyrimidine kinase activity"/>
    <property type="evidence" value="ECO:0007669"/>
    <property type="project" value="UniProtKB-EC"/>
</dbReference>
<evidence type="ECO:0000313" key="9">
    <source>
        <dbReference type="Proteomes" id="UP000823769"/>
    </source>
</evidence>
<dbReference type="EC" id="2.7.1.49" evidence="2"/>
<protein>
    <recommendedName>
        <fullName evidence="2">hydroxymethylpyrimidine kinase</fullName>
        <ecNumber evidence="2">2.7.1.49</ecNumber>
    </recommendedName>
</protein>
<reference evidence="8" key="1">
    <citation type="submission" date="2020-10" db="EMBL/GenBank/DDBJ databases">
        <authorList>
            <person name="Gilroy R."/>
        </authorList>
    </citation>
    <scope>NUCLEOTIDE SEQUENCE</scope>
    <source>
        <strain evidence="8">B3-1481</strain>
    </source>
</reference>
<evidence type="ECO:0000256" key="3">
    <source>
        <dbReference type="ARBA" id="ARBA00022679"/>
    </source>
</evidence>
<evidence type="ECO:0000256" key="2">
    <source>
        <dbReference type="ARBA" id="ARBA00012135"/>
    </source>
</evidence>
<evidence type="ECO:0000256" key="4">
    <source>
        <dbReference type="ARBA" id="ARBA00022741"/>
    </source>
</evidence>
<dbReference type="Proteomes" id="UP000823769">
    <property type="component" value="Unassembled WGS sequence"/>
</dbReference>
<proteinExistence type="predicted"/>
<evidence type="ECO:0000256" key="5">
    <source>
        <dbReference type="ARBA" id="ARBA00022777"/>
    </source>
</evidence>
<dbReference type="GO" id="GO:0005524">
    <property type="term" value="F:ATP binding"/>
    <property type="evidence" value="ECO:0007669"/>
    <property type="project" value="UniProtKB-KW"/>
</dbReference>
<dbReference type="InterPro" id="IPR029056">
    <property type="entry name" value="Ribokinase-like"/>
</dbReference>
<keyword evidence="6" id="KW-0067">ATP-binding</keyword>
<dbReference type="NCBIfam" id="TIGR00097">
    <property type="entry name" value="HMP-P_kinase"/>
    <property type="match status" value="1"/>
</dbReference>
<feature type="domain" description="Pyridoxamine kinase/Phosphomethylpyrimidine kinase" evidence="7">
    <location>
        <begin position="14"/>
        <end position="262"/>
    </location>
</feature>
<accession>A0A9D9NNK6</accession>
<dbReference type="CDD" id="cd01169">
    <property type="entry name" value="HMPP_kinase"/>
    <property type="match status" value="1"/>
</dbReference>
<dbReference type="GO" id="GO:0008972">
    <property type="term" value="F:phosphomethylpyrimidine kinase activity"/>
    <property type="evidence" value="ECO:0007669"/>
    <property type="project" value="InterPro"/>
</dbReference>
<evidence type="ECO:0000256" key="6">
    <source>
        <dbReference type="ARBA" id="ARBA00022840"/>
    </source>
</evidence>
<dbReference type="Gene3D" id="3.40.1190.20">
    <property type="match status" value="1"/>
</dbReference>
<dbReference type="AlphaFoldDB" id="A0A9D9NNK6"/>
<evidence type="ECO:0000313" key="8">
    <source>
        <dbReference type="EMBL" id="MBO8479673.1"/>
    </source>
</evidence>
<evidence type="ECO:0000256" key="1">
    <source>
        <dbReference type="ARBA" id="ARBA00004948"/>
    </source>
</evidence>
<dbReference type="PANTHER" id="PTHR20858">
    <property type="entry name" value="PHOSPHOMETHYLPYRIMIDINE KINASE"/>
    <property type="match status" value="1"/>
</dbReference>
<dbReference type="GO" id="GO:0005829">
    <property type="term" value="C:cytosol"/>
    <property type="evidence" value="ECO:0007669"/>
    <property type="project" value="TreeGrafter"/>
</dbReference>
<keyword evidence="5 8" id="KW-0418">Kinase</keyword>
<dbReference type="FunFam" id="3.40.1190.20:FF:000003">
    <property type="entry name" value="Phosphomethylpyrimidine kinase ThiD"/>
    <property type="match status" value="1"/>
</dbReference>
<comment type="caution">
    <text evidence="8">The sequence shown here is derived from an EMBL/GenBank/DDBJ whole genome shotgun (WGS) entry which is preliminary data.</text>
</comment>
<organism evidence="8 9">
    <name type="scientific">Candidatus Cryptobacteroides avistercoris</name>
    <dbReference type="NCBI Taxonomy" id="2840758"/>
    <lineage>
        <taxon>Bacteria</taxon>
        <taxon>Pseudomonadati</taxon>
        <taxon>Bacteroidota</taxon>
        <taxon>Bacteroidia</taxon>
        <taxon>Bacteroidales</taxon>
        <taxon>Candidatus Cryptobacteroides</taxon>
    </lineage>
</organism>
<dbReference type="GO" id="GO:0009228">
    <property type="term" value="P:thiamine biosynthetic process"/>
    <property type="evidence" value="ECO:0007669"/>
    <property type="project" value="InterPro"/>
</dbReference>
<dbReference type="EMBL" id="JADILW010000016">
    <property type="protein sequence ID" value="MBO8479673.1"/>
    <property type="molecule type" value="Genomic_DNA"/>
</dbReference>
<keyword evidence="4" id="KW-0547">Nucleotide-binding</keyword>
<sequence length="271" mass="28746">MKKYPIVLAISGTDPSGGAGQQADIKAISATGGYAACAVTAVVVQNTLGVRDVFPVPVKTITGQIAAVFDDIGADAVKIGMLNSSEVISAVKDTLLHYHARNIVLDPVMVATSGDRLIEADAVGALIDELIPVARIITPNIPEAEILSGMKISSQSDLPAAARRLSCGGRVSVMMKAGHLDEDELTDIFYNAEEDRCIELRSRRIYTRNTHGTGCTLSSALASYLAQGYPLDDAASAAKDYIAHAIESGADYEIGHGHGPVDHFWNLRREN</sequence>
<dbReference type="PANTHER" id="PTHR20858:SF17">
    <property type="entry name" value="HYDROXYMETHYLPYRIMIDINE_PHOSPHOMETHYLPYRIMIDINE KINASE THI20-RELATED"/>
    <property type="match status" value="1"/>
</dbReference>
<name>A0A9D9NNK6_9BACT</name>
<gene>
    <name evidence="8" type="primary">thiD</name>
    <name evidence="8" type="ORF">IAB76_00975</name>
</gene>
<dbReference type="SUPFAM" id="SSF53613">
    <property type="entry name" value="Ribokinase-like"/>
    <property type="match status" value="1"/>
</dbReference>
<keyword evidence="3 8" id="KW-0808">Transferase</keyword>
<comment type="pathway">
    <text evidence="1">Cofactor biosynthesis; thiamine diphosphate biosynthesis.</text>
</comment>
<dbReference type="InterPro" id="IPR004399">
    <property type="entry name" value="HMP/HMP-P_kinase_dom"/>
</dbReference>
<evidence type="ECO:0000259" key="7">
    <source>
        <dbReference type="Pfam" id="PF08543"/>
    </source>
</evidence>
<reference evidence="8" key="2">
    <citation type="journal article" date="2021" name="PeerJ">
        <title>Extensive microbial diversity within the chicken gut microbiome revealed by metagenomics and culture.</title>
        <authorList>
            <person name="Gilroy R."/>
            <person name="Ravi A."/>
            <person name="Getino M."/>
            <person name="Pursley I."/>
            <person name="Horton D.L."/>
            <person name="Alikhan N.F."/>
            <person name="Baker D."/>
            <person name="Gharbi K."/>
            <person name="Hall N."/>
            <person name="Watson M."/>
            <person name="Adriaenssens E.M."/>
            <person name="Foster-Nyarko E."/>
            <person name="Jarju S."/>
            <person name="Secka A."/>
            <person name="Antonio M."/>
            <person name="Oren A."/>
            <person name="Chaudhuri R.R."/>
            <person name="La Ragione R."/>
            <person name="Hildebrand F."/>
            <person name="Pallen M.J."/>
        </authorList>
    </citation>
    <scope>NUCLEOTIDE SEQUENCE</scope>
    <source>
        <strain evidence="8">B3-1481</strain>
    </source>
</reference>
<dbReference type="Pfam" id="PF08543">
    <property type="entry name" value="Phos_pyr_kin"/>
    <property type="match status" value="1"/>
</dbReference>
<dbReference type="InterPro" id="IPR013749">
    <property type="entry name" value="PM/HMP-P_kinase-1"/>
</dbReference>